<evidence type="ECO:0000313" key="1">
    <source>
        <dbReference type="EMBL" id="KAL2489158.1"/>
    </source>
</evidence>
<evidence type="ECO:0000313" key="2">
    <source>
        <dbReference type="Proteomes" id="UP001604277"/>
    </source>
</evidence>
<organism evidence="1 2">
    <name type="scientific">Forsythia ovata</name>
    <dbReference type="NCBI Taxonomy" id="205694"/>
    <lineage>
        <taxon>Eukaryota</taxon>
        <taxon>Viridiplantae</taxon>
        <taxon>Streptophyta</taxon>
        <taxon>Embryophyta</taxon>
        <taxon>Tracheophyta</taxon>
        <taxon>Spermatophyta</taxon>
        <taxon>Magnoliopsida</taxon>
        <taxon>eudicotyledons</taxon>
        <taxon>Gunneridae</taxon>
        <taxon>Pentapetalae</taxon>
        <taxon>asterids</taxon>
        <taxon>lamiids</taxon>
        <taxon>Lamiales</taxon>
        <taxon>Oleaceae</taxon>
        <taxon>Forsythieae</taxon>
        <taxon>Forsythia</taxon>
    </lineage>
</organism>
<gene>
    <name evidence="1" type="ORF">Fot_42450</name>
</gene>
<protein>
    <submittedName>
        <fullName evidence="1">Uncharacterized protein</fullName>
    </submittedName>
</protein>
<keyword evidence="2" id="KW-1185">Reference proteome</keyword>
<accession>A0ABD1RMZ5</accession>
<sequence length="127" mass="14715">MEMLAFMQSEMSDYWKKRDRTRQHRSSTQRLKKKKNQIIVIECLLQVNGIVMNNEEREPYIIGLNDTVPIAQDDDGDDDFVVPLQCEAPHVVNQPSNFVSSYQSVVNQPSNTAKYSVKKDVAIQRRQ</sequence>
<dbReference type="AlphaFoldDB" id="A0ABD1RMZ5"/>
<dbReference type="EMBL" id="JBFOLJ010000012">
    <property type="protein sequence ID" value="KAL2489158.1"/>
    <property type="molecule type" value="Genomic_DNA"/>
</dbReference>
<reference evidence="2" key="1">
    <citation type="submission" date="2024-07" db="EMBL/GenBank/DDBJ databases">
        <title>Two chromosome-level genome assemblies of Korean endemic species Abeliophyllum distichum and Forsythia ovata (Oleaceae).</title>
        <authorList>
            <person name="Jang H."/>
        </authorList>
    </citation>
    <scope>NUCLEOTIDE SEQUENCE [LARGE SCALE GENOMIC DNA]</scope>
</reference>
<dbReference type="Proteomes" id="UP001604277">
    <property type="component" value="Unassembled WGS sequence"/>
</dbReference>
<comment type="caution">
    <text evidence="1">The sequence shown here is derived from an EMBL/GenBank/DDBJ whole genome shotgun (WGS) entry which is preliminary data.</text>
</comment>
<name>A0ABD1RMZ5_9LAMI</name>
<proteinExistence type="predicted"/>